<dbReference type="GO" id="GO:0004672">
    <property type="term" value="F:protein kinase activity"/>
    <property type="evidence" value="ECO:0007669"/>
    <property type="project" value="UniProtKB-ARBA"/>
</dbReference>
<evidence type="ECO:0000259" key="2">
    <source>
        <dbReference type="PROSITE" id="PS50894"/>
    </source>
</evidence>
<accession>L0REZ7</accession>
<dbReference type="PATRIC" id="fig|1121451.3.peg.3265"/>
<dbReference type="RefSeq" id="WP_015337926.1">
    <property type="nucleotide sequence ID" value="NC_020055.1"/>
</dbReference>
<dbReference type="eggNOG" id="COG2198">
    <property type="taxonomic scope" value="Bacteria"/>
</dbReference>
<protein>
    <recommendedName>
        <fullName evidence="2">HPt domain-containing protein</fullName>
    </recommendedName>
</protein>
<gene>
    <name evidence="3" type="ORF">DESAM_23062</name>
</gene>
<reference evidence="3 4" key="1">
    <citation type="submission" date="2012-10" db="EMBL/GenBank/DDBJ databases">
        <authorList>
            <person name="Genoscope - CEA"/>
        </authorList>
    </citation>
    <scope>NUCLEOTIDE SEQUENCE [LARGE SCALE GENOMIC DNA]</scope>
    <source>
        <strain evidence="4">AM13 / DSM 14728</strain>
    </source>
</reference>
<dbReference type="SUPFAM" id="SSF47226">
    <property type="entry name" value="Histidine-containing phosphotransfer domain, HPT domain"/>
    <property type="match status" value="1"/>
</dbReference>
<sequence>MLGESTYIVKIDPDLIDLAPVLMESLNQELDKMMLHIDDANFEKIEELAHSSRGAALTFGFDAYARKLRQLKKTSLDKDVLETIIIFKELRLLLDNVEFI</sequence>
<name>L0REZ7_9BACT</name>
<feature type="domain" description="HPt" evidence="2">
    <location>
        <begin position="11"/>
        <end position="100"/>
    </location>
</feature>
<dbReference type="AlphaFoldDB" id="L0REZ7"/>
<dbReference type="Proteomes" id="UP000010808">
    <property type="component" value="Chromosome"/>
</dbReference>
<keyword evidence="1" id="KW-0597">Phosphoprotein</keyword>
<proteinExistence type="predicted"/>
<dbReference type="Gene3D" id="1.20.120.160">
    <property type="entry name" value="HPT domain"/>
    <property type="match status" value="1"/>
</dbReference>
<feature type="modified residue" description="Phosphohistidine" evidence="1">
    <location>
        <position position="50"/>
    </location>
</feature>
<dbReference type="InterPro" id="IPR008207">
    <property type="entry name" value="Sig_transdc_His_kin_Hpt_dom"/>
</dbReference>
<dbReference type="EMBL" id="FO203522">
    <property type="protein sequence ID" value="CCO25329.1"/>
    <property type="molecule type" value="Genomic_DNA"/>
</dbReference>
<keyword evidence="4" id="KW-1185">Reference proteome</keyword>
<dbReference type="Pfam" id="PF01627">
    <property type="entry name" value="Hpt"/>
    <property type="match status" value="1"/>
</dbReference>
<dbReference type="GO" id="GO:0000160">
    <property type="term" value="P:phosphorelay signal transduction system"/>
    <property type="evidence" value="ECO:0007669"/>
    <property type="project" value="InterPro"/>
</dbReference>
<evidence type="ECO:0000313" key="3">
    <source>
        <dbReference type="EMBL" id="CCO25329.1"/>
    </source>
</evidence>
<dbReference type="STRING" id="1121451.DESAM_23062"/>
<evidence type="ECO:0000256" key="1">
    <source>
        <dbReference type="PROSITE-ProRule" id="PRU00110"/>
    </source>
</evidence>
<organism evidence="3 4">
    <name type="scientific">Maridesulfovibrio hydrothermalis AM13 = DSM 14728</name>
    <dbReference type="NCBI Taxonomy" id="1121451"/>
    <lineage>
        <taxon>Bacteria</taxon>
        <taxon>Pseudomonadati</taxon>
        <taxon>Thermodesulfobacteriota</taxon>
        <taxon>Desulfovibrionia</taxon>
        <taxon>Desulfovibrionales</taxon>
        <taxon>Desulfovibrionaceae</taxon>
        <taxon>Maridesulfovibrio</taxon>
    </lineage>
</organism>
<evidence type="ECO:0000313" key="4">
    <source>
        <dbReference type="Proteomes" id="UP000010808"/>
    </source>
</evidence>
<dbReference type="KEGG" id="dhy:DESAM_23062"/>
<dbReference type="OrthoDB" id="5460266at2"/>
<dbReference type="InterPro" id="IPR036641">
    <property type="entry name" value="HPT_dom_sf"/>
</dbReference>
<dbReference type="PROSITE" id="PS50894">
    <property type="entry name" value="HPT"/>
    <property type="match status" value="1"/>
</dbReference>
<dbReference type="HOGENOM" id="CLU_2301266_0_0_7"/>